<dbReference type="Proteomes" id="UP000504610">
    <property type="component" value="Chromosome 6"/>
</dbReference>
<organism evidence="1 2">
    <name type="scientific">Raphanus sativus</name>
    <name type="common">Radish</name>
    <name type="synonym">Raphanus raphanistrum var. sativus</name>
    <dbReference type="NCBI Taxonomy" id="3726"/>
    <lineage>
        <taxon>Eukaryota</taxon>
        <taxon>Viridiplantae</taxon>
        <taxon>Streptophyta</taxon>
        <taxon>Embryophyta</taxon>
        <taxon>Tracheophyta</taxon>
        <taxon>Spermatophyta</taxon>
        <taxon>Magnoliopsida</taxon>
        <taxon>eudicotyledons</taxon>
        <taxon>Gunneridae</taxon>
        <taxon>Pentapetalae</taxon>
        <taxon>rosids</taxon>
        <taxon>malvids</taxon>
        <taxon>Brassicales</taxon>
        <taxon>Brassicaceae</taxon>
        <taxon>Brassiceae</taxon>
        <taxon>Raphanus</taxon>
    </lineage>
</organism>
<dbReference type="RefSeq" id="XP_018439951.2">
    <property type="nucleotide sequence ID" value="XM_018584449.2"/>
</dbReference>
<reference evidence="2" key="2">
    <citation type="submission" date="2025-08" db="UniProtKB">
        <authorList>
            <consortium name="RefSeq"/>
        </authorList>
    </citation>
    <scope>IDENTIFICATION</scope>
    <source>
        <tissue evidence="2">Leaf</tissue>
    </source>
</reference>
<dbReference type="OrthoDB" id="610799at2759"/>
<protein>
    <submittedName>
        <fullName evidence="2">Uncharacterized protein LOC108812243</fullName>
    </submittedName>
</protein>
<dbReference type="KEGG" id="rsz:108812243"/>
<dbReference type="PANTHER" id="PTHR33647:SF17">
    <property type="entry name" value="(RAPE) HYPOTHETICAL PROTEIN"/>
    <property type="match status" value="1"/>
</dbReference>
<dbReference type="GeneID" id="108812243"/>
<name>A0A6J0JXX3_RAPSA</name>
<dbReference type="PANTHER" id="PTHR33647">
    <property type="entry name" value="OS01G0793900 PROTEIN"/>
    <property type="match status" value="1"/>
</dbReference>
<evidence type="ECO:0000313" key="2">
    <source>
        <dbReference type="RefSeq" id="XP_018439951.2"/>
    </source>
</evidence>
<evidence type="ECO:0000313" key="1">
    <source>
        <dbReference type="Proteomes" id="UP000504610"/>
    </source>
</evidence>
<reference evidence="1" key="1">
    <citation type="journal article" date="2019" name="Database">
        <title>The radish genome database (RadishGD): an integrated information resource for radish genomics.</title>
        <authorList>
            <person name="Yu H.J."/>
            <person name="Baek S."/>
            <person name="Lee Y.J."/>
            <person name="Cho A."/>
            <person name="Mun J.H."/>
        </authorList>
    </citation>
    <scope>NUCLEOTIDE SEQUENCE [LARGE SCALE GENOMIC DNA]</scope>
    <source>
        <strain evidence="1">cv. WK10039</strain>
    </source>
</reference>
<gene>
    <name evidence="2" type="primary">LOC108812243</name>
</gene>
<accession>A0A6J0JXX3</accession>
<sequence>MILISHHLSTYVLYKSSLTRHFTSKETKREKMGNCLRHESETHWSGEDWDDGFITEHEEEQDHHHSSKTTSIKAGETVIVAQDSKPSHHEIKIRLTKKQLQNLLNQVNVHDLTGSDHKTEDGSHHRLWTPVLHSIPEV</sequence>
<dbReference type="AlphaFoldDB" id="A0A6J0JXX3"/>
<proteinExistence type="predicted"/>
<keyword evidence="1" id="KW-1185">Reference proteome</keyword>